<dbReference type="Pfam" id="PF18029">
    <property type="entry name" value="Glyoxalase_6"/>
    <property type="match status" value="1"/>
</dbReference>
<dbReference type="CDD" id="cd06587">
    <property type="entry name" value="VOC"/>
    <property type="match status" value="1"/>
</dbReference>
<dbReference type="SUPFAM" id="SSF54593">
    <property type="entry name" value="Glyoxalase/Bleomycin resistance protein/Dihydroxybiphenyl dioxygenase"/>
    <property type="match status" value="1"/>
</dbReference>
<dbReference type="OrthoDB" id="1645442at2"/>
<evidence type="ECO:0000259" key="1">
    <source>
        <dbReference type="PROSITE" id="PS51819"/>
    </source>
</evidence>
<gene>
    <name evidence="2" type="ORF">GCM10017566_53660</name>
</gene>
<comment type="caution">
    <text evidence="2">The sequence shown here is derived from an EMBL/GenBank/DDBJ whole genome shotgun (WGS) entry which is preliminary data.</text>
</comment>
<dbReference type="Proteomes" id="UP000658656">
    <property type="component" value="Unassembled WGS sequence"/>
</dbReference>
<name>A0A8H9J4E7_9PSEU</name>
<reference evidence="2" key="1">
    <citation type="journal article" date="2014" name="Int. J. Syst. Evol. Microbiol.">
        <title>Complete genome sequence of Corynebacterium casei LMG S-19264T (=DSM 44701T), isolated from a smear-ripened cheese.</title>
        <authorList>
            <consortium name="US DOE Joint Genome Institute (JGI-PGF)"/>
            <person name="Walter F."/>
            <person name="Albersmeier A."/>
            <person name="Kalinowski J."/>
            <person name="Ruckert C."/>
        </authorList>
    </citation>
    <scope>NUCLEOTIDE SEQUENCE</scope>
    <source>
        <strain evidence="2">CGMCC 4.7679</strain>
    </source>
</reference>
<accession>A0A8H9J4E7</accession>
<evidence type="ECO:0000313" key="2">
    <source>
        <dbReference type="EMBL" id="GHF73018.1"/>
    </source>
</evidence>
<dbReference type="EMBL" id="BNAV01000009">
    <property type="protein sequence ID" value="GHF73018.1"/>
    <property type="molecule type" value="Genomic_DNA"/>
</dbReference>
<dbReference type="RefSeq" id="WP_145933086.1">
    <property type="nucleotide sequence ID" value="NZ_BNAV01000009.1"/>
</dbReference>
<organism evidence="2 3">
    <name type="scientific">Amycolatopsis bartoniae</name>
    <dbReference type="NCBI Taxonomy" id="941986"/>
    <lineage>
        <taxon>Bacteria</taxon>
        <taxon>Bacillati</taxon>
        <taxon>Actinomycetota</taxon>
        <taxon>Actinomycetes</taxon>
        <taxon>Pseudonocardiales</taxon>
        <taxon>Pseudonocardiaceae</taxon>
        <taxon>Amycolatopsis</taxon>
    </lineage>
</organism>
<dbReference type="AlphaFoldDB" id="A0A8H9J4E7"/>
<protein>
    <submittedName>
        <fullName evidence="2">Glyoxalase</fullName>
    </submittedName>
</protein>
<dbReference type="InterPro" id="IPR037523">
    <property type="entry name" value="VOC_core"/>
</dbReference>
<dbReference type="InterPro" id="IPR029068">
    <property type="entry name" value="Glyas_Bleomycin-R_OHBP_Dase"/>
</dbReference>
<keyword evidence="3" id="KW-1185">Reference proteome</keyword>
<dbReference type="InterPro" id="IPR041581">
    <property type="entry name" value="Glyoxalase_6"/>
</dbReference>
<sequence>MSAVPTFGLVALDCPDPQRLADFYAALLDWSDLRAEEDGHWVELSGPSGVTLAFQRVGNYRAPEWPGQDVPQQLHLDFNVTDMDASQERALRLGAKLLDDSRDAFHVLADPVGHPFCLVAA</sequence>
<proteinExistence type="predicted"/>
<dbReference type="Gene3D" id="3.10.180.10">
    <property type="entry name" value="2,3-Dihydroxybiphenyl 1,2-Dioxygenase, domain 1"/>
    <property type="match status" value="1"/>
</dbReference>
<feature type="domain" description="VOC" evidence="1">
    <location>
        <begin position="6"/>
        <end position="121"/>
    </location>
</feature>
<evidence type="ECO:0000313" key="3">
    <source>
        <dbReference type="Proteomes" id="UP000658656"/>
    </source>
</evidence>
<reference evidence="2" key="2">
    <citation type="submission" date="2020-09" db="EMBL/GenBank/DDBJ databases">
        <authorList>
            <person name="Sun Q."/>
            <person name="Zhou Y."/>
        </authorList>
    </citation>
    <scope>NUCLEOTIDE SEQUENCE</scope>
    <source>
        <strain evidence="2">CGMCC 4.7679</strain>
    </source>
</reference>
<dbReference type="PANTHER" id="PTHR35908:SF1">
    <property type="entry name" value="CONSERVED PROTEIN"/>
    <property type="match status" value="1"/>
</dbReference>
<dbReference type="PANTHER" id="PTHR35908">
    <property type="entry name" value="HYPOTHETICAL FUSION PROTEIN"/>
    <property type="match status" value="1"/>
</dbReference>
<dbReference type="PROSITE" id="PS51819">
    <property type="entry name" value="VOC"/>
    <property type="match status" value="1"/>
</dbReference>